<keyword evidence="1" id="KW-0812">Transmembrane</keyword>
<sequence>MNKILSLVTLVLMMVQSLTLPLFFIHVILSICTLVTILLSIMERLGKINLREVALFEY</sequence>
<proteinExistence type="predicted"/>
<feature type="transmembrane region" description="Helical" evidence="1">
    <location>
        <begin position="20"/>
        <end position="41"/>
    </location>
</feature>
<name>A0A381TAF4_9ZZZZ</name>
<keyword evidence="1" id="KW-0472">Membrane</keyword>
<evidence type="ECO:0000256" key="1">
    <source>
        <dbReference type="SAM" id="Phobius"/>
    </source>
</evidence>
<protein>
    <submittedName>
        <fullName evidence="2">Uncharacterized protein</fullName>
    </submittedName>
</protein>
<accession>A0A381TAF4</accession>
<evidence type="ECO:0000313" key="2">
    <source>
        <dbReference type="EMBL" id="SVA11657.1"/>
    </source>
</evidence>
<reference evidence="2" key="1">
    <citation type="submission" date="2018-05" db="EMBL/GenBank/DDBJ databases">
        <authorList>
            <person name="Lanie J.A."/>
            <person name="Ng W.-L."/>
            <person name="Kazmierczak K.M."/>
            <person name="Andrzejewski T.M."/>
            <person name="Davidsen T.M."/>
            <person name="Wayne K.J."/>
            <person name="Tettelin H."/>
            <person name="Glass J.I."/>
            <person name="Rusch D."/>
            <person name="Podicherti R."/>
            <person name="Tsui H.-C.T."/>
            <person name="Winkler M.E."/>
        </authorList>
    </citation>
    <scope>NUCLEOTIDE SEQUENCE</scope>
</reference>
<organism evidence="2">
    <name type="scientific">marine metagenome</name>
    <dbReference type="NCBI Taxonomy" id="408172"/>
    <lineage>
        <taxon>unclassified sequences</taxon>
        <taxon>metagenomes</taxon>
        <taxon>ecological metagenomes</taxon>
    </lineage>
</organism>
<dbReference type="AlphaFoldDB" id="A0A381TAF4"/>
<keyword evidence="1" id="KW-1133">Transmembrane helix</keyword>
<dbReference type="EMBL" id="UINC01004085">
    <property type="protein sequence ID" value="SVA11657.1"/>
    <property type="molecule type" value="Genomic_DNA"/>
</dbReference>
<gene>
    <name evidence="2" type="ORF">METZ01_LOCUS64511</name>
</gene>